<gene>
    <name evidence="1" type="ORF">A8C52_11585</name>
</gene>
<evidence type="ECO:0000313" key="2">
    <source>
        <dbReference type="Proteomes" id="UP000218139"/>
    </source>
</evidence>
<evidence type="ECO:0000313" key="1">
    <source>
        <dbReference type="EMBL" id="PAY42894.1"/>
    </source>
</evidence>
<dbReference type="InterPro" id="IPR009414">
    <property type="entry name" value="DUF1064"/>
</dbReference>
<dbReference type="Pfam" id="PF06356">
    <property type="entry name" value="DUF1064"/>
    <property type="match status" value="1"/>
</dbReference>
<dbReference type="EMBL" id="LXZO01000166">
    <property type="protein sequence ID" value="PAY42894.1"/>
    <property type="molecule type" value="Genomic_DNA"/>
</dbReference>
<protein>
    <recommendedName>
        <fullName evidence="3">DUF1064 domain-containing protein</fullName>
    </recommendedName>
</protein>
<accession>A0A9X6S2D5</accession>
<dbReference type="AlphaFoldDB" id="A0A9X6S2D5"/>
<evidence type="ECO:0008006" key="3">
    <source>
        <dbReference type="Google" id="ProtNLM"/>
    </source>
</evidence>
<comment type="caution">
    <text evidence="1">The sequence shown here is derived from an EMBL/GenBank/DDBJ whole genome shotgun (WGS) entry which is preliminary data.</text>
</comment>
<dbReference type="RefSeq" id="WP_095842011.1">
    <property type="nucleotide sequence ID" value="NZ_LXZO01000166.1"/>
</dbReference>
<name>A0A9X6S2D5_9LACO</name>
<sequence>MNRGRTAYFGKKVEFDGLKFDSEKEAKFYERFIYGRDLNATVHESFTIQPMVELHNGLRLRSANYTPDVVIRDEDGNLLHVYDVKTGFNSTYNIDPAAQLRFKMFAKQYGIPVEIVVPRVHDFRVKVVGLTKKTNPIIKEDVEYKWQDALEEMTKRKEG</sequence>
<proteinExistence type="predicted"/>
<reference evidence="1 2" key="1">
    <citation type="submission" date="2016-05" db="EMBL/GenBank/DDBJ databases">
        <authorList>
            <person name="Lee J.-Y."/>
            <person name="Kim E.B."/>
            <person name="Choi Y.-J."/>
        </authorList>
    </citation>
    <scope>NUCLEOTIDE SEQUENCE [LARGE SCALE GENOMIC DNA]</scope>
    <source>
        <strain evidence="1 2">KLA006</strain>
    </source>
</reference>
<dbReference type="Proteomes" id="UP000218139">
    <property type="component" value="Unassembled WGS sequence"/>
</dbReference>
<organism evidence="1 2">
    <name type="scientific">Ligilactobacillus salivarius</name>
    <dbReference type="NCBI Taxonomy" id="1624"/>
    <lineage>
        <taxon>Bacteria</taxon>
        <taxon>Bacillati</taxon>
        <taxon>Bacillota</taxon>
        <taxon>Bacilli</taxon>
        <taxon>Lactobacillales</taxon>
        <taxon>Lactobacillaceae</taxon>
        <taxon>Ligilactobacillus</taxon>
    </lineage>
</organism>